<evidence type="ECO:0000313" key="3">
    <source>
        <dbReference type="Proteomes" id="UP000521922"/>
    </source>
</evidence>
<keyword evidence="3" id="KW-1185">Reference proteome</keyword>
<evidence type="ECO:0000313" key="2">
    <source>
        <dbReference type="EMBL" id="NYD21011.1"/>
    </source>
</evidence>
<organism evidence="2 3">
    <name type="scientific">Kineococcus aurantiacus</name>
    <dbReference type="NCBI Taxonomy" id="37633"/>
    <lineage>
        <taxon>Bacteria</taxon>
        <taxon>Bacillati</taxon>
        <taxon>Actinomycetota</taxon>
        <taxon>Actinomycetes</taxon>
        <taxon>Kineosporiales</taxon>
        <taxon>Kineosporiaceae</taxon>
        <taxon>Kineococcus</taxon>
    </lineage>
</organism>
<name>A0A7Y9DH54_9ACTN</name>
<dbReference type="EMBL" id="JACCBB010000001">
    <property type="protein sequence ID" value="NYD21011.1"/>
    <property type="molecule type" value="Genomic_DNA"/>
</dbReference>
<dbReference type="InterPro" id="IPR055259">
    <property type="entry name" value="YkvP/CgeB_Glyco_trans-like"/>
</dbReference>
<dbReference type="AlphaFoldDB" id="A0A7Y9DH54"/>
<dbReference type="Pfam" id="PF13524">
    <property type="entry name" value="Glyco_trans_1_2"/>
    <property type="match status" value="1"/>
</dbReference>
<proteinExistence type="predicted"/>
<protein>
    <submittedName>
        <fullName evidence="2">Glycosyltransferase involved in cell wall biosynthesis</fullName>
    </submittedName>
</protein>
<dbReference type="RefSeq" id="WP_179749009.1">
    <property type="nucleotide sequence ID" value="NZ_BAAAGN010000038.1"/>
</dbReference>
<sequence>MGSHHLSRELARQGHLVVHVSTPLSPLRFTGSTGSSNLTRRWREHSMGPWQVEENLVDIVPFTVVPVQGNGFLPRPVVERAVFPGLRTTLSALDMDDPDFLVIDEPLFAGLEDVLTPRRVVYRPTDQYEGRFHGAAQARLVRRADGVVATSEQVLRALPARARQVPHLTLPNGVDLAHVVRPASGAARIAGAVYVGAMDDRFDAAWLAEVASLAPEVPFALYGPRPPGRDWPANVTLHGPLPYDDLPDVLARYRVGLMPFRDVVQNHGRSPMKMYEYLACGLFVVSTGAVRQVSAEGAPGVWDVPDAAAAARRISELATSAQLNQEGADVAQGKGWVGIADRLAAFLQSL</sequence>
<accession>A0A7Y9DH54</accession>
<feature type="domain" description="Spore protein YkvP/CgeB glycosyl transferase-like" evidence="1">
    <location>
        <begin position="206"/>
        <end position="303"/>
    </location>
</feature>
<reference evidence="2 3" key="1">
    <citation type="submission" date="2020-07" db="EMBL/GenBank/DDBJ databases">
        <title>Sequencing the genomes of 1000 actinobacteria strains.</title>
        <authorList>
            <person name="Klenk H.-P."/>
        </authorList>
    </citation>
    <scope>NUCLEOTIDE SEQUENCE [LARGE SCALE GENOMIC DNA]</scope>
    <source>
        <strain evidence="2 3">DSM 7487</strain>
    </source>
</reference>
<dbReference type="Gene3D" id="3.40.50.11010">
    <property type="match status" value="1"/>
</dbReference>
<dbReference type="GO" id="GO:0016740">
    <property type="term" value="F:transferase activity"/>
    <property type="evidence" value="ECO:0007669"/>
    <property type="project" value="UniProtKB-KW"/>
</dbReference>
<dbReference type="Proteomes" id="UP000521922">
    <property type="component" value="Unassembled WGS sequence"/>
</dbReference>
<evidence type="ECO:0000259" key="1">
    <source>
        <dbReference type="Pfam" id="PF13524"/>
    </source>
</evidence>
<dbReference type="Gene3D" id="3.40.50.2000">
    <property type="entry name" value="Glycogen Phosphorylase B"/>
    <property type="match status" value="1"/>
</dbReference>
<dbReference type="SUPFAM" id="SSF53756">
    <property type="entry name" value="UDP-Glycosyltransferase/glycogen phosphorylase"/>
    <property type="match status" value="1"/>
</dbReference>
<comment type="caution">
    <text evidence="2">The sequence shown here is derived from an EMBL/GenBank/DDBJ whole genome shotgun (WGS) entry which is preliminary data.</text>
</comment>
<keyword evidence="2" id="KW-0808">Transferase</keyword>
<gene>
    <name evidence="2" type="ORF">BJ968_000551</name>
</gene>